<sequence>MTVLTMDRVLVNGKTLPQCWFPRTVELFDEERHRLETGRTGAAYHRSTDRGRENGAVVLVSEHAIRRGHVRRSIAARSRSGREYYHLGATCAVFMRR</sequence>
<dbReference type="AlphaFoldDB" id="A0A4C1Z7M6"/>
<accession>A0A4C1Z7M6</accession>
<evidence type="ECO:0000313" key="2">
    <source>
        <dbReference type="Proteomes" id="UP000299102"/>
    </source>
</evidence>
<protein>
    <submittedName>
        <fullName evidence="1">Uncharacterized protein</fullName>
    </submittedName>
</protein>
<keyword evidence="2" id="KW-1185">Reference proteome</keyword>
<comment type="caution">
    <text evidence="1">The sequence shown here is derived from an EMBL/GenBank/DDBJ whole genome shotgun (WGS) entry which is preliminary data.</text>
</comment>
<proteinExistence type="predicted"/>
<gene>
    <name evidence="1" type="ORF">EVAR_61274_1</name>
</gene>
<dbReference type="EMBL" id="BGZK01001605">
    <property type="protein sequence ID" value="GBP83114.1"/>
    <property type="molecule type" value="Genomic_DNA"/>
</dbReference>
<organism evidence="1 2">
    <name type="scientific">Eumeta variegata</name>
    <name type="common">Bagworm moth</name>
    <name type="synonym">Eumeta japonica</name>
    <dbReference type="NCBI Taxonomy" id="151549"/>
    <lineage>
        <taxon>Eukaryota</taxon>
        <taxon>Metazoa</taxon>
        <taxon>Ecdysozoa</taxon>
        <taxon>Arthropoda</taxon>
        <taxon>Hexapoda</taxon>
        <taxon>Insecta</taxon>
        <taxon>Pterygota</taxon>
        <taxon>Neoptera</taxon>
        <taxon>Endopterygota</taxon>
        <taxon>Lepidoptera</taxon>
        <taxon>Glossata</taxon>
        <taxon>Ditrysia</taxon>
        <taxon>Tineoidea</taxon>
        <taxon>Psychidae</taxon>
        <taxon>Oiketicinae</taxon>
        <taxon>Eumeta</taxon>
    </lineage>
</organism>
<name>A0A4C1Z7M6_EUMVA</name>
<dbReference type="Proteomes" id="UP000299102">
    <property type="component" value="Unassembled WGS sequence"/>
</dbReference>
<reference evidence="1 2" key="1">
    <citation type="journal article" date="2019" name="Commun. Biol.">
        <title>The bagworm genome reveals a unique fibroin gene that provides high tensile strength.</title>
        <authorList>
            <person name="Kono N."/>
            <person name="Nakamura H."/>
            <person name="Ohtoshi R."/>
            <person name="Tomita M."/>
            <person name="Numata K."/>
            <person name="Arakawa K."/>
        </authorList>
    </citation>
    <scope>NUCLEOTIDE SEQUENCE [LARGE SCALE GENOMIC DNA]</scope>
</reference>
<evidence type="ECO:0000313" key="1">
    <source>
        <dbReference type="EMBL" id="GBP83114.1"/>
    </source>
</evidence>